<evidence type="ECO:0000256" key="2">
    <source>
        <dbReference type="ARBA" id="ARBA00022705"/>
    </source>
</evidence>
<dbReference type="InterPro" id="IPR036869">
    <property type="entry name" value="J_dom_sf"/>
</dbReference>
<dbReference type="InterPro" id="IPR008971">
    <property type="entry name" value="HSP40/DnaJ_pept-bd"/>
</dbReference>
<dbReference type="GO" id="GO:0005737">
    <property type="term" value="C:cytoplasm"/>
    <property type="evidence" value="ECO:0007669"/>
    <property type="project" value="TreeGrafter"/>
</dbReference>
<keyword evidence="4" id="KW-0677">Repeat</keyword>
<dbReference type="NCBIfam" id="TIGR02349">
    <property type="entry name" value="DnaJ_bact"/>
    <property type="match status" value="1"/>
</dbReference>
<keyword evidence="8" id="KW-0143">Chaperone</keyword>
<evidence type="ECO:0000256" key="5">
    <source>
        <dbReference type="ARBA" id="ARBA00022771"/>
    </source>
</evidence>
<dbReference type="SUPFAM" id="SSF49493">
    <property type="entry name" value="HSP40/DnaJ peptide-binding domain"/>
    <property type="match status" value="2"/>
</dbReference>
<organism evidence="11">
    <name type="scientific">hydrocarbon metagenome</name>
    <dbReference type="NCBI Taxonomy" id="938273"/>
    <lineage>
        <taxon>unclassified sequences</taxon>
        <taxon>metagenomes</taxon>
        <taxon>ecological metagenomes</taxon>
    </lineage>
</organism>
<evidence type="ECO:0000256" key="7">
    <source>
        <dbReference type="ARBA" id="ARBA00023016"/>
    </source>
</evidence>
<keyword evidence="7" id="KW-0346">Stress response</keyword>
<evidence type="ECO:0000256" key="4">
    <source>
        <dbReference type="ARBA" id="ARBA00022737"/>
    </source>
</evidence>
<dbReference type="FunFam" id="2.60.260.20:FF:000005">
    <property type="entry name" value="Chaperone protein dnaJ 1, mitochondrial"/>
    <property type="match status" value="1"/>
</dbReference>
<dbReference type="GO" id="GO:0005524">
    <property type="term" value="F:ATP binding"/>
    <property type="evidence" value="ECO:0007669"/>
    <property type="project" value="InterPro"/>
</dbReference>
<dbReference type="InterPro" id="IPR002939">
    <property type="entry name" value="DnaJ_C"/>
</dbReference>
<dbReference type="GO" id="GO:0009408">
    <property type="term" value="P:response to heat"/>
    <property type="evidence" value="ECO:0007669"/>
    <property type="project" value="InterPro"/>
</dbReference>
<accession>A0A0W8G0W4</accession>
<keyword evidence="5" id="KW-0863">Zinc-finger</keyword>
<dbReference type="InterPro" id="IPR036410">
    <property type="entry name" value="HSP_DnaJ_Cys-rich_dom_sf"/>
</dbReference>
<dbReference type="Pfam" id="PF00226">
    <property type="entry name" value="DnaJ"/>
    <property type="match status" value="1"/>
</dbReference>
<evidence type="ECO:0000313" key="11">
    <source>
        <dbReference type="EMBL" id="KUG26658.1"/>
    </source>
</evidence>
<dbReference type="CDD" id="cd06257">
    <property type="entry name" value="DnaJ"/>
    <property type="match status" value="1"/>
</dbReference>
<dbReference type="FunFam" id="2.10.230.10:FF:000002">
    <property type="entry name" value="Molecular chaperone DnaJ"/>
    <property type="match status" value="1"/>
</dbReference>
<evidence type="ECO:0000256" key="3">
    <source>
        <dbReference type="ARBA" id="ARBA00022723"/>
    </source>
</evidence>
<proteinExistence type="inferred from homology"/>
<feature type="domain" description="CR-type" evidence="10">
    <location>
        <begin position="146"/>
        <end position="228"/>
    </location>
</feature>
<evidence type="ECO:0000256" key="6">
    <source>
        <dbReference type="ARBA" id="ARBA00022833"/>
    </source>
</evidence>
<dbReference type="Pfam" id="PF00684">
    <property type="entry name" value="DnaJ_CXXCXGXG"/>
    <property type="match status" value="1"/>
</dbReference>
<dbReference type="InterPro" id="IPR001305">
    <property type="entry name" value="HSP_DnaJ_Cys-rich_dom"/>
</dbReference>
<dbReference type="InterPro" id="IPR012724">
    <property type="entry name" value="DnaJ"/>
</dbReference>
<dbReference type="GO" id="GO:0008270">
    <property type="term" value="F:zinc ion binding"/>
    <property type="evidence" value="ECO:0007669"/>
    <property type="project" value="UniProtKB-KW"/>
</dbReference>
<protein>
    <submittedName>
        <fullName evidence="11">Chaperone protein dnaj</fullName>
    </submittedName>
</protein>
<keyword evidence="6" id="KW-0862">Zinc</keyword>
<keyword evidence="1" id="KW-0963">Cytoplasm</keyword>
<dbReference type="GO" id="GO:0051082">
    <property type="term" value="F:unfolded protein binding"/>
    <property type="evidence" value="ECO:0007669"/>
    <property type="project" value="InterPro"/>
</dbReference>
<dbReference type="SUPFAM" id="SSF46565">
    <property type="entry name" value="Chaperone J-domain"/>
    <property type="match status" value="1"/>
</dbReference>
<dbReference type="PROSITE" id="PS51188">
    <property type="entry name" value="ZF_CR"/>
    <property type="match status" value="1"/>
</dbReference>
<dbReference type="InterPro" id="IPR001623">
    <property type="entry name" value="DnaJ_domain"/>
</dbReference>
<dbReference type="AlphaFoldDB" id="A0A0W8G0W4"/>
<dbReference type="GO" id="GO:0042026">
    <property type="term" value="P:protein refolding"/>
    <property type="evidence" value="ECO:0007669"/>
    <property type="project" value="TreeGrafter"/>
</dbReference>
<dbReference type="SMART" id="SM00271">
    <property type="entry name" value="DnaJ"/>
    <property type="match status" value="1"/>
</dbReference>
<dbReference type="PANTHER" id="PTHR43096">
    <property type="entry name" value="DNAJ HOMOLOG 1, MITOCHONDRIAL-RELATED"/>
    <property type="match status" value="1"/>
</dbReference>
<dbReference type="NCBIfam" id="NF008035">
    <property type="entry name" value="PRK10767.1"/>
    <property type="match status" value="1"/>
</dbReference>
<reference evidence="11" key="1">
    <citation type="journal article" date="2015" name="Proc. Natl. Acad. Sci. U.S.A.">
        <title>Networks of energetic and metabolic interactions define dynamics in microbial communities.</title>
        <authorList>
            <person name="Embree M."/>
            <person name="Liu J.K."/>
            <person name="Al-Bassam M.M."/>
            <person name="Zengler K."/>
        </authorList>
    </citation>
    <scope>NUCLEOTIDE SEQUENCE</scope>
</reference>
<name>A0A0W8G0W4_9ZZZZ</name>
<dbReference type="GO" id="GO:0031072">
    <property type="term" value="F:heat shock protein binding"/>
    <property type="evidence" value="ECO:0007669"/>
    <property type="project" value="InterPro"/>
</dbReference>
<keyword evidence="3" id="KW-0479">Metal-binding</keyword>
<dbReference type="HAMAP" id="MF_01152">
    <property type="entry name" value="DnaJ"/>
    <property type="match status" value="1"/>
</dbReference>
<gene>
    <name evidence="11" type="ORF">ASZ90_003501</name>
</gene>
<dbReference type="PROSITE" id="PS50076">
    <property type="entry name" value="DNAJ_2"/>
    <property type="match status" value="1"/>
</dbReference>
<dbReference type="CDD" id="cd10747">
    <property type="entry name" value="DnaJ_C"/>
    <property type="match status" value="1"/>
</dbReference>
<dbReference type="SUPFAM" id="SSF57938">
    <property type="entry name" value="DnaJ/Hsp40 cysteine-rich domain"/>
    <property type="match status" value="1"/>
</dbReference>
<dbReference type="GO" id="GO:0006260">
    <property type="term" value="P:DNA replication"/>
    <property type="evidence" value="ECO:0007669"/>
    <property type="project" value="UniProtKB-KW"/>
</dbReference>
<dbReference type="FunFam" id="1.10.287.110:FF:000034">
    <property type="entry name" value="Chaperone protein DnaJ"/>
    <property type="match status" value="1"/>
</dbReference>
<dbReference type="PROSITE" id="PS00636">
    <property type="entry name" value="DNAJ_1"/>
    <property type="match status" value="1"/>
</dbReference>
<evidence type="ECO:0000259" key="9">
    <source>
        <dbReference type="PROSITE" id="PS50076"/>
    </source>
</evidence>
<keyword evidence="2" id="KW-0235">DNA replication</keyword>
<dbReference type="PANTHER" id="PTHR43096:SF48">
    <property type="entry name" value="CHAPERONE PROTEIN DNAJ"/>
    <property type="match status" value="1"/>
</dbReference>
<evidence type="ECO:0000259" key="10">
    <source>
        <dbReference type="PROSITE" id="PS51188"/>
    </source>
</evidence>
<dbReference type="CDD" id="cd10719">
    <property type="entry name" value="DnaJ_zf"/>
    <property type="match status" value="1"/>
</dbReference>
<dbReference type="Pfam" id="PF01556">
    <property type="entry name" value="DnaJ_C"/>
    <property type="match status" value="1"/>
</dbReference>
<dbReference type="EMBL" id="LNQE01000426">
    <property type="protein sequence ID" value="KUG26658.1"/>
    <property type="molecule type" value="Genomic_DNA"/>
</dbReference>
<feature type="domain" description="J" evidence="9">
    <location>
        <begin position="5"/>
        <end position="70"/>
    </location>
</feature>
<dbReference type="PRINTS" id="PR00625">
    <property type="entry name" value="JDOMAIN"/>
</dbReference>
<sequence length="373" mass="41135">MNKRDYYEVLGVDKNASNDDLKKAYRKLALQYHPDRNPDDKEAEEKFKEAAEAYEILSNSEKRTKYDRFGHNGLRGGQDFHGFSDVNDIFSHFSDIFGGSFGGSSIFDDFFGGGRTSSRSRQRTSGTPGTDLKVTLKLTLEEIATGATKKIKLKKYNKCNTCNGSGAEDSNSFRTCSVCNGSGEIRQVSRSVFGQFVNIAQCSNCNGSGKVISKFCNTCSGEGRVYDESTIRINVPAGVTDNSYMSLRGEGNAGKNGGPAGSVIVIFKELEHEYFERDGDNVIYDLFVSYPEAVMGTEVEVPTLSGRAKLKIEPGIESGKFLKMREKGIQHLNSHGAGDQLVRVNIHIPKKVSAKEKELLKELQQLPNIKVPQ</sequence>
<dbReference type="Gene3D" id="1.10.287.110">
    <property type="entry name" value="DnaJ domain"/>
    <property type="match status" value="1"/>
</dbReference>
<dbReference type="InterPro" id="IPR018253">
    <property type="entry name" value="DnaJ_domain_CS"/>
</dbReference>
<evidence type="ECO:0000256" key="8">
    <source>
        <dbReference type="ARBA" id="ARBA00023186"/>
    </source>
</evidence>
<comment type="caution">
    <text evidence="11">The sequence shown here is derived from an EMBL/GenBank/DDBJ whole genome shotgun (WGS) entry which is preliminary data.</text>
</comment>
<dbReference type="Gene3D" id="2.60.260.20">
    <property type="entry name" value="Urease metallochaperone UreE, N-terminal domain"/>
    <property type="match status" value="2"/>
</dbReference>
<dbReference type="Gene3D" id="2.10.230.10">
    <property type="entry name" value="Heat shock protein DnaJ, cysteine-rich domain"/>
    <property type="match status" value="1"/>
</dbReference>
<evidence type="ECO:0000256" key="1">
    <source>
        <dbReference type="ARBA" id="ARBA00022490"/>
    </source>
</evidence>